<comment type="subcellular location">
    <subcellularLocation>
        <location evidence="5">Cytoplasm</location>
    </subcellularLocation>
</comment>
<protein>
    <recommendedName>
        <fullName evidence="5">Fumarate hydratase class II</fullName>
        <shortName evidence="5">Fumarase C</shortName>
        <ecNumber evidence="5">4.2.1.2</ecNumber>
    </recommendedName>
    <alternativeName>
        <fullName evidence="5">Aerobic fumarase</fullName>
    </alternativeName>
    <alternativeName>
        <fullName evidence="5">Iron-independent fumarase</fullName>
    </alternativeName>
</protein>
<feature type="binding site" evidence="5">
    <location>
        <begin position="132"/>
        <end position="134"/>
    </location>
    <ligand>
        <name>substrate</name>
    </ligand>
</feature>
<dbReference type="Pfam" id="PF00206">
    <property type="entry name" value="Lyase_1"/>
    <property type="match status" value="1"/>
</dbReference>
<dbReference type="PATRIC" id="fig|1495769.3.peg.183"/>
<keyword evidence="9" id="KW-1185">Reference proteome</keyword>
<comment type="function">
    <text evidence="5">Involved in the TCA cycle. Catalyzes the stereospecific interconversion of fumarate to L-malate.</text>
</comment>
<dbReference type="GO" id="GO:0005737">
    <property type="term" value="C:cytoplasm"/>
    <property type="evidence" value="ECO:0007669"/>
    <property type="project" value="UniProtKB-SubCell"/>
</dbReference>
<dbReference type="InterPro" id="IPR008948">
    <property type="entry name" value="L-Aspartase-like"/>
</dbReference>
<feature type="binding site" evidence="5">
    <location>
        <begin position="317"/>
        <end position="319"/>
    </location>
    <ligand>
        <name>substrate</name>
    </ligand>
</feature>
<organism evidence="8 9">
    <name type="scientific">Candidatus Johnevansia muelleri</name>
    <dbReference type="NCBI Taxonomy" id="1495769"/>
    <lineage>
        <taxon>Bacteria</taxon>
        <taxon>Pseudomonadati</taxon>
        <taxon>Pseudomonadota</taxon>
        <taxon>Gammaproteobacteria</taxon>
        <taxon>Candidatus Johnevansiales</taxon>
        <taxon>Candidatus Johnevansiaceae</taxon>
        <taxon>Candidatus Johnevansia</taxon>
    </lineage>
</organism>
<dbReference type="Gene3D" id="1.20.200.10">
    <property type="entry name" value="Fumarase/aspartase (Central domain)"/>
    <property type="match status" value="1"/>
</dbReference>
<dbReference type="FunFam" id="1.10.275.10:FF:000001">
    <property type="entry name" value="Fumarate hydratase, mitochondrial"/>
    <property type="match status" value="1"/>
</dbReference>
<evidence type="ECO:0000259" key="7">
    <source>
        <dbReference type="Pfam" id="PF10415"/>
    </source>
</evidence>
<dbReference type="Gene3D" id="1.10.275.10">
    <property type="entry name" value="Fumarase/aspartase (N-terminal domain)"/>
    <property type="match status" value="1"/>
</dbReference>
<comment type="catalytic activity">
    <reaction evidence="5">
        <text>(S)-malate = fumarate + H2O</text>
        <dbReference type="Rhea" id="RHEA:12460"/>
        <dbReference type="ChEBI" id="CHEBI:15377"/>
        <dbReference type="ChEBI" id="CHEBI:15589"/>
        <dbReference type="ChEBI" id="CHEBI:29806"/>
        <dbReference type="EC" id="4.2.1.2"/>
    </reaction>
</comment>
<evidence type="ECO:0000256" key="3">
    <source>
        <dbReference type="ARBA" id="ARBA00022532"/>
    </source>
</evidence>
<feature type="binding site" evidence="5">
    <location>
        <position position="312"/>
    </location>
    <ligand>
        <name>substrate</name>
    </ligand>
</feature>
<dbReference type="InterPro" id="IPR020557">
    <property type="entry name" value="Fumarate_lyase_CS"/>
</dbReference>
<evidence type="ECO:0000256" key="4">
    <source>
        <dbReference type="ARBA" id="ARBA00023239"/>
    </source>
</evidence>
<dbReference type="HAMAP" id="MF_00743">
    <property type="entry name" value="FumaraseC"/>
    <property type="match status" value="1"/>
</dbReference>
<comment type="subunit">
    <text evidence="5">Homotetramer.</text>
</comment>
<dbReference type="InterPro" id="IPR022761">
    <property type="entry name" value="Fumarate_lyase_N"/>
</dbReference>
<dbReference type="InterPro" id="IPR000362">
    <property type="entry name" value="Fumarate_lyase_fam"/>
</dbReference>
<name>A0A078KHT9_9GAMM</name>
<evidence type="ECO:0000313" key="9">
    <source>
        <dbReference type="Proteomes" id="UP000032420"/>
    </source>
</evidence>
<dbReference type="PROSITE" id="PS00163">
    <property type="entry name" value="FUMARATE_LYASES"/>
    <property type="match status" value="1"/>
</dbReference>
<dbReference type="PRINTS" id="PR00149">
    <property type="entry name" value="FUMRATELYASE"/>
</dbReference>
<feature type="site" description="Important for catalytic activity" evidence="5">
    <location>
        <position position="324"/>
    </location>
</feature>
<reference evidence="9" key="1">
    <citation type="submission" date="2014-07" db="EMBL/GenBank/DDBJ databases">
        <authorList>
            <person name="Santos-Garcia D."/>
        </authorList>
    </citation>
    <scope>NUCLEOTIDE SEQUENCE [LARGE SCALE GENOMIC DNA]</scope>
</reference>
<dbReference type="GO" id="GO:0006099">
    <property type="term" value="P:tricarboxylic acid cycle"/>
    <property type="evidence" value="ECO:0007669"/>
    <property type="project" value="UniProtKB-UniRule"/>
</dbReference>
<comment type="caution">
    <text evidence="5">Lacks conserved residue(s) required for the propagation of feature annotation.</text>
</comment>
<feature type="binding site" evidence="5">
    <location>
        <begin position="98"/>
        <end position="100"/>
    </location>
    <ligand>
        <name>substrate</name>
    </ligand>
</feature>
<evidence type="ECO:0000256" key="5">
    <source>
        <dbReference type="HAMAP-Rule" id="MF_00743"/>
    </source>
</evidence>
<accession>A0A078KHT9</accession>
<evidence type="ECO:0000259" key="6">
    <source>
        <dbReference type="Pfam" id="PF00206"/>
    </source>
</evidence>
<dbReference type="AlphaFoldDB" id="A0A078KHT9"/>
<dbReference type="Proteomes" id="UP000032420">
    <property type="component" value="Chromosome I"/>
</dbReference>
<keyword evidence="2 5" id="KW-0963">Cytoplasm</keyword>
<keyword evidence="3 5" id="KW-0816">Tricarboxylic acid cycle</keyword>
<dbReference type="EMBL" id="LM655252">
    <property type="protein sequence ID" value="CDZ16460.1"/>
    <property type="molecule type" value="Genomic_DNA"/>
</dbReference>
<dbReference type="STRING" id="1495769.CEM_194"/>
<comment type="miscellaneous">
    <text evidence="5">There are 2 substrate-binding sites: the catalytic A site, and the non-catalytic B site that may play a role in the transfer of substrate or product between the active site and the solvent. Alternatively, the B site may bind allosteric effectors.</text>
</comment>
<dbReference type="GO" id="GO:0004333">
    <property type="term" value="F:fumarate hydratase activity"/>
    <property type="evidence" value="ECO:0007669"/>
    <property type="project" value="UniProtKB-UniRule"/>
</dbReference>
<dbReference type="UniPathway" id="UPA00223">
    <property type="reaction ID" value="UER01007"/>
</dbReference>
<dbReference type="InterPro" id="IPR018951">
    <property type="entry name" value="Fumarase_C_C"/>
</dbReference>
<dbReference type="InterPro" id="IPR005677">
    <property type="entry name" value="Fum_hydII"/>
</dbReference>
<sequence length="462" mass="50422">MSNNRIEFDSMGNIEVPANAYYGAQTQRAVQNFNISGHNLPIQFIYAIARIKRAAAYVNCDLGLLDKLRANSIIIAADSIIAGNHNDHFPIDVFQTGSGTSSNMNVNEVISYLAYSEKIKISANDHVNMSQSSNDTIPSAINISSVLEINGRLLPALRHIHNVIIYKAKYVDDVVKTGRTHLMDAMPIRMSQELYGWAEQVNQSIERIEHCLISFMNISQGGTAVGTGINAHPKFASNIIDKLSEDTGLCFKLCKNFFANQSSQDTSVEMSGHLKAFACALMKISNDLRLMNSGPISGFSEIEIEALQPGSSIMPGKVNPVIPETAAQVAAQVIGNDTVITIGGQSGNFQLNVMLPLIANNLLESITILSNVTILLADKCIKTFKIHREKIKAPINKNPVLITALNTIIGYEKSSKIANKAYKNGRFIIDVAHEDTNFSRVALECYLDPAKLTLGGIPSIKK</sequence>
<dbReference type="PANTHER" id="PTHR11444">
    <property type="entry name" value="ASPARTATEAMMONIA/ARGININOSUCCINATE/ADENYLOSUCCINATE LYASE"/>
    <property type="match status" value="1"/>
</dbReference>
<dbReference type="EC" id="4.2.1.2" evidence="5"/>
<dbReference type="OrthoDB" id="9802809at2"/>
<feature type="active site" description="Proton donor/acceptor" evidence="5">
    <location>
        <position position="181"/>
    </location>
</feature>
<dbReference type="KEGG" id="eme:CEM_194"/>
<dbReference type="HOGENOM" id="CLU_021594_4_1_6"/>
<gene>
    <name evidence="5 8" type="primary">fumC</name>
    <name evidence="8" type="ORF">CEM_194</name>
</gene>
<dbReference type="PANTHER" id="PTHR11444:SF22">
    <property type="entry name" value="FUMARATE HYDRATASE CLASS II"/>
    <property type="match status" value="1"/>
</dbReference>
<dbReference type="InterPro" id="IPR024083">
    <property type="entry name" value="Fumarase/histidase_N"/>
</dbReference>
<feature type="domain" description="Fumarate lyase N-terminal" evidence="6">
    <location>
        <begin position="12"/>
        <end position="335"/>
    </location>
</feature>
<feature type="domain" description="Fumarase C C-terminal" evidence="7">
    <location>
        <begin position="401"/>
        <end position="453"/>
    </location>
</feature>
<evidence type="ECO:0000313" key="8">
    <source>
        <dbReference type="EMBL" id="CDZ16460.1"/>
    </source>
</evidence>
<dbReference type="GO" id="GO:0006106">
    <property type="term" value="P:fumarate metabolic process"/>
    <property type="evidence" value="ECO:0007669"/>
    <property type="project" value="InterPro"/>
</dbReference>
<evidence type="ECO:0000256" key="1">
    <source>
        <dbReference type="ARBA" id="ARBA00009084"/>
    </source>
</evidence>
<evidence type="ECO:0000256" key="2">
    <source>
        <dbReference type="ARBA" id="ARBA00022490"/>
    </source>
</evidence>
<proteinExistence type="inferred from homology"/>
<dbReference type="Gene3D" id="1.10.40.30">
    <property type="entry name" value="Fumarase/aspartase (C-terminal domain)"/>
    <property type="match status" value="1"/>
</dbReference>
<comment type="similarity">
    <text evidence="1 5">Belongs to the class-II fumarase/aspartase family. Fumarase subfamily.</text>
</comment>
<comment type="pathway">
    <text evidence="5">Carbohydrate metabolism; tricarboxylic acid cycle; (S)-malate from fumarate: step 1/1.</text>
</comment>
<feature type="binding site" evidence="5">
    <location>
        <position position="180"/>
    </location>
    <ligand>
        <name>substrate</name>
    </ligand>
</feature>
<keyword evidence="4 5" id="KW-0456">Lyase</keyword>
<dbReference type="FunFam" id="1.20.200.10:FF:000001">
    <property type="entry name" value="Fumarate hydratase, mitochondrial"/>
    <property type="match status" value="1"/>
</dbReference>
<feature type="active site" evidence="5">
    <location>
        <position position="311"/>
    </location>
</feature>
<dbReference type="Pfam" id="PF10415">
    <property type="entry name" value="FumaraseC_C"/>
    <property type="match status" value="1"/>
</dbReference>
<dbReference type="SUPFAM" id="SSF48557">
    <property type="entry name" value="L-aspartase-like"/>
    <property type="match status" value="1"/>
</dbReference>